<reference evidence="1 2" key="1">
    <citation type="submission" date="2020-09" db="EMBL/GenBank/DDBJ databases">
        <title>De no assembly of potato wild relative species, Solanum commersonii.</title>
        <authorList>
            <person name="Cho K."/>
        </authorList>
    </citation>
    <scope>NUCLEOTIDE SEQUENCE [LARGE SCALE GENOMIC DNA]</scope>
    <source>
        <strain evidence="1">LZ3.2</strain>
        <tissue evidence="1">Leaf</tissue>
    </source>
</reference>
<comment type="caution">
    <text evidence="1">The sequence shown here is derived from an EMBL/GenBank/DDBJ whole genome shotgun (WGS) entry which is preliminary data.</text>
</comment>
<accession>A0A9J5WM09</accession>
<dbReference type="EMBL" id="JACXVP010000011">
    <property type="protein sequence ID" value="KAG5576953.1"/>
    <property type="molecule type" value="Genomic_DNA"/>
</dbReference>
<protein>
    <submittedName>
        <fullName evidence="1">Uncharacterized protein</fullName>
    </submittedName>
</protein>
<gene>
    <name evidence="1" type="ORF">H5410_057087</name>
</gene>
<name>A0A9J5WM09_SOLCO</name>
<evidence type="ECO:0000313" key="1">
    <source>
        <dbReference type="EMBL" id="KAG5576953.1"/>
    </source>
</evidence>
<sequence>MPVDEYNMLEPHDQIRVVEHNGGVEHDKVREMINDSFGVQDGMEPEQYFDEAPKEEARRFYDQLEKSSRPLCEGSPHSALSVAGIKFGREFLNYLKLQKLHLLDFLDMAVLRSPLLGAGVLGRWGFLFLNQFGCVSLGLTFCYELAGQRWIYLLM</sequence>
<dbReference type="AlphaFoldDB" id="A0A9J5WM09"/>
<organism evidence="1 2">
    <name type="scientific">Solanum commersonii</name>
    <name type="common">Commerson's wild potato</name>
    <name type="synonym">Commerson's nightshade</name>
    <dbReference type="NCBI Taxonomy" id="4109"/>
    <lineage>
        <taxon>Eukaryota</taxon>
        <taxon>Viridiplantae</taxon>
        <taxon>Streptophyta</taxon>
        <taxon>Embryophyta</taxon>
        <taxon>Tracheophyta</taxon>
        <taxon>Spermatophyta</taxon>
        <taxon>Magnoliopsida</taxon>
        <taxon>eudicotyledons</taxon>
        <taxon>Gunneridae</taxon>
        <taxon>Pentapetalae</taxon>
        <taxon>asterids</taxon>
        <taxon>lamiids</taxon>
        <taxon>Solanales</taxon>
        <taxon>Solanaceae</taxon>
        <taxon>Solanoideae</taxon>
        <taxon>Solaneae</taxon>
        <taxon>Solanum</taxon>
    </lineage>
</organism>
<keyword evidence="2" id="KW-1185">Reference proteome</keyword>
<evidence type="ECO:0000313" key="2">
    <source>
        <dbReference type="Proteomes" id="UP000824120"/>
    </source>
</evidence>
<proteinExistence type="predicted"/>
<dbReference type="Proteomes" id="UP000824120">
    <property type="component" value="Chromosome 11"/>
</dbReference>
<dbReference type="OrthoDB" id="1700582at2759"/>